<comment type="subcellular location">
    <subcellularLocation>
        <location evidence="1">Cell membrane</location>
        <topology evidence="1">Multi-pass membrane protein</topology>
    </subcellularLocation>
</comment>
<dbReference type="GO" id="GO:0005886">
    <property type="term" value="C:plasma membrane"/>
    <property type="evidence" value="ECO:0007669"/>
    <property type="project" value="UniProtKB-SubCell"/>
</dbReference>
<keyword evidence="5 8" id="KW-0812">Transmembrane</keyword>
<dbReference type="PANTHER" id="PTHR33908">
    <property type="entry name" value="MANNOSYLTRANSFERASE YKCB-RELATED"/>
    <property type="match status" value="1"/>
</dbReference>
<feature type="transmembrane region" description="Helical" evidence="8">
    <location>
        <begin position="286"/>
        <end position="303"/>
    </location>
</feature>
<dbReference type="AlphaFoldDB" id="A0A0G1PM03"/>
<evidence type="ECO:0000313" key="9">
    <source>
        <dbReference type="EMBL" id="KKU33829.1"/>
    </source>
</evidence>
<evidence type="ECO:0000256" key="3">
    <source>
        <dbReference type="ARBA" id="ARBA00022676"/>
    </source>
</evidence>
<evidence type="ECO:0000256" key="5">
    <source>
        <dbReference type="ARBA" id="ARBA00022692"/>
    </source>
</evidence>
<comment type="caution">
    <text evidence="9">The sequence shown here is derived from an EMBL/GenBank/DDBJ whole genome shotgun (WGS) entry which is preliminary data.</text>
</comment>
<keyword evidence="2" id="KW-1003">Cell membrane</keyword>
<keyword evidence="4" id="KW-0808">Transferase</keyword>
<reference evidence="9 10" key="1">
    <citation type="journal article" date="2015" name="Nature">
        <title>rRNA introns, odd ribosomes, and small enigmatic genomes across a large radiation of phyla.</title>
        <authorList>
            <person name="Brown C.T."/>
            <person name="Hug L.A."/>
            <person name="Thomas B.C."/>
            <person name="Sharon I."/>
            <person name="Castelle C.J."/>
            <person name="Singh A."/>
            <person name="Wilkins M.J."/>
            <person name="Williams K.H."/>
            <person name="Banfield J.F."/>
        </authorList>
    </citation>
    <scope>NUCLEOTIDE SEQUENCE [LARGE SCALE GENOMIC DNA]</scope>
</reference>
<dbReference type="Proteomes" id="UP000034794">
    <property type="component" value="Unassembled WGS sequence"/>
</dbReference>
<proteinExistence type="predicted"/>
<evidence type="ECO:0000256" key="6">
    <source>
        <dbReference type="ARBA" id="ARBA00022989"/>
    </source>
</evidence>
<keyword evidence="7 8" id="KW-0472">Membrane</keyword>
<feature type="transmembrane region" description="Helical" evidence="8">
    <location>
        <begin position="160"/>
        <end position="184"/>
    </location>
</feature>
<evidence type="ECO:0000313" key="10">
    <source>
        <dbReference type="Proteomes" id="UP000034794"/>
    </source>
</evidence>
<feature type="transmembrane region" description="Helical" evidence="8">
    <location>
        <begin position="196"/>
        <end position="215"/>
    </location>
</feature>
<keyword evidence="3" id="KW-0328">Glycosyltransferase</keyword>
<feature type="transmembrane region" description="Helical" evidence="8">
    <location>
        <begin position="309"/>
        <end position="329"/>
    </location>
</feature>
<feature type="transmembrane region" description="Helical" evidence="8">
    <location>
        <begin position="261"/>
        <end position="279"/>
    </location>
</feature>
<protein>
    <submittedName>
        <fullName evidence="9">Uncharacterized protein</fullName>
    </submittedName>
</protein>
<evidence type="ECO:0000256" key="8">
    <source>
        <dbReference type="SAM" id="Phobius"/>
    </source>
</evidence>
<feature type="transmembrane region" description="Helical" evidence="8">
    <location>
        <begin position="112"/>
        <end position="131"/>
    </location>
</feature>
<sequence>MTWIKKNIWEILLVCALFFFGLYFRLKGISSNHSFWADEALVSSIARDIVQGKINLWDGVNLQHYQRLQILTTAVSLKFFGISEWSARLPSVLWGSAGIVFAYLISKKHSNIWGGFLASILFSLLQLNLAYSTQAKPYSAISTLFLMAIYFAEKNLLITFTIAVVATLYNYIGILTFFPFVAQIIHRSIQIKNPKLPILILGFLITILLGWFLHLDIILKILVRTQYNWVTYLREFFWRQFAFISLPAMFGLLLIKDKKTAWGIALATLSLLFAWNFIFYSHNVRYLIPVVGLIVVLFGIFWGNVGDKMFRQPAIVCLSIMAIIFAGGYKTVRKPAVYYTPNADFFADVQNADYQNFFRNWKAKYPEFENEIILAGPFDSLSWYTTRYPSATFDKTKKESVYSTQYGFWTYPDMTSFVRIISGNARGFVMVHDWQSFMPDNIKEYVKKTMKRELRVESMDVSPDDKWPLELYSWGFDAKKTE</sequence>
<dbReference type="GO" id="GO:0009103">
    <property type="term" value="P:lipopolysaccharide biosynthetic process"/>
    <property type="evidence" value="ECO:0007669"/>
    <property type="project" value="UniProtKB-ARBA"/>
</dbReference>
<name>A0A0G1PM03_9BACT</name>
<keyword evidence="6 8" id="KW-1133">Transmembrane helix</keyword>
<dbReference type="PANTHER" id="PTHR33908:SF11">
    <property type="entry name" value="MEMBRANE PROTEIN"/>
    <property type="match status" value="1"/>
</dbReference>
<dbReference type="EMBL" id="LCMI01000001">
    <property type="protein sequence ID" value="KKU33829.1"/>
    <property type="molecule type" value="Genomic_DNA"/>
</dbReference>
<evidence type="ECO:0000256" key="2">
    <source>
        <dbReference type="ARBA" id="ARBA00022475"/>
    </source>
</evidence>
<organism evidence="9 10">
    <name type="scientific">Candidatus Collierbacteria bacterium GW2011_GWA2_46_26</name>
    <dbReference type="NCBI Taxonomy" id="1618381"/>
    <lineage>
        <taxon>Bacteria</taxon>
        <taxon>Candidatus Collieribacteriota</taxon>
    </lineage>
</organism>
<dbReference type="GO" id="GO:0016763">
    <property type="term" value="F:pentosyltransferase activity"/>
    <property type="evidence" value="ECO:0007669"/>
    <property type="project" value="TreeGrafter"/>
</dbReference>
<feature type="transmembrane region" description="Helical" evidence="8">
    <location>
        <begin position="236"/>
        <end position="255"/>
    </location>
</feature>
<evidence type="ECO:0000256" key="7">
    <source>
        <dbReference type="ARBA" id="ARBA00023136"/>
    </source>
</evidence>
<dbReference type="InterPro" id="IPR050297">
    <property type="entry name" value="LipidA_mod_glycosyltrf_83"/>
</dbReference>
<evidence type="ECO:0000256" key="4">
    <source>
        <dbReference type="ARBA" id="ARBA00022679"/>
    </source>
</evidence>
<evidence type="ECO:0000256" key="1">
    <source>
        <dbReference type="ARBA" id="ARBA00004651"/>
    </source>
</evidence>
<accession>A0A0G1PM03</accession>
<feature type="transmembrane region" description="Helical" evidence="8">
    <location>
        <begin position="7"/>
        <end position="26"/>
    </location>
</feature>
<gene>
    <name evidence="9" type="ORF">UX47_C0001G0112</name>
</gene>